<gene>
    <name evidence="3" type="ORF">SCHPADRAFT_947151</name>
</gene>
<evidence type="ECO:0000256" key="1">
    <source>
        <dbReference type="SAM" id="MobiDB-lite"/>
    </source>
</evidence>
<dbReference type="PROSITE" id="PS51184">
    <property type="entry name" value="JMJC"/>
    <property type="match status" value="1"/>
</dbReference>
<dbReference type="AlphaFoldDB" id="A0A0H2R0B4"/>
<dbReference type="InterPro" id="IPR003347">
    <property type="entry name" value="JmjC_dom"/>
</dbReference>
<dbReference type="OrthoDB" id="3270451at2759"/>
<dbReference type="Gene3D" id="2.60.120.650">
    <property type="entry name" value="Cupin"/>
    <property type="match status" value="1"/>
</dbReference>
<organism evidence="3 4">
    <name type="scientific">Schizopora paradoxa</name>
    <dbReference type="NCBI Taxonomy" id="27342"/>
    <lineage>
        <taxon>Eukaryota</taxon>
        <taxon>Fungi</taxon>
        <taxon>Dikarya</taxon>
        <taxon>Basidiomycota</taxon>
        <taxon>Agaricomycotina</taxon>
        <taxon>Agaricomycetes</taxon>
        <taxon>Hymenochaetales</taxon>
        <taxon>Schizoporaceae</taxon>
        <taxon>Schizopora</taxon>
    </lineage>
</organism>
<name>A0A0H2R0B4_9AGAM</name>
<reference evidence="3 4" key="1">
    <citation type="submission" date="2015-04" db="EMBL/GenBank/DDBJ databases">
        <title>Complete genome sequence of Schizopora paradoxa KUC8140, a cosmopolitan wood degrader in East Asia.</title>
        <authorList>
            <consortium name="DOE Joint Genome Institute"/>
            <person name="Min B."/>
            <person name="Park H."/>
            <person name="Jang Y."/>
            <person name="Kim J.-J."/>
            <person name="Kim K.H."/>
            <person name="Pangilinan J."/>
            <person name="Lipzen A."/>
            <person name="Riley R."/>
            <person name="Grigoriev I.V."/>
            <person name="Spatafora J.W."/>
            <person name="Choi I.-G."/>
        </authorList>
    </citation>
    <scope>NUCLEOTIDE SEQUENCE [LARGE SCALE GENOMIC DNA]</scope>
    <source>
        <strain evidence="3 4">KUC8140</strain>
    </source>
</reference>
<proteinExistence type="predicted"/>
<feature type="region of interest" description="Disordered" evidence="1">
    <location>
        <begin position="468"/>
        <end position="512"/>
    </location>
</feature>
<dbReference type="STRING" id="27342.A0A0H2R0B4"/>
<dbReference type="Proteomes" id="UP000053477">
    <property type="component" value="Unassembled WGS sequence"/>
</dbReference>
<dbReference type="EMBL" id="KQ086355">
    <property type="protein sequence ID" value="KLO05144.1"/>
    <property type="molecule type" value="Genomic_DNA"/>
</dbReference>
<accession>A0A0H2R0B4</accession>
<feature type="domain" description="JmjC" evidence="2">
    <location>
        <begin position="857"/>
        <end position="1006"/>
    </location>
</feature>
<feature type="compositionally biased region" description="Basic and acidic residues" evidence="1">
    <location>
        <begin position="559"/>
        <end position="576"/>
    </location>
</feature>
<evidence type="ECO:0000313" key="4">
    <source>
        <dbReference type="Proteomes" id="UP000053477"/>
    </source>
</evidence>
<feature type="region of interest" description="Disordered" evidence="1">
    <location>
        <begin position="557"/>
        <end position="605"/>
    </location>
</feature>
<protein>
    <recommendedName>
        <fullName evidence="2">JmjC domain-containing protein</fullName>
    </recommendedName>
</protein>
<dbReference type="SUPFAM" id="SSF51197">
    <property type="entry name" value="Clavaminate synthase-like"/>
    <property type="match status" value="1"/>
</dbReference>
<feature type="compositionally biased region" description="Polar residues" evidence="1">
    <location>
        <begin position="490"/>
        <end position="512"/>
    </location>
</feature>
<keyword evidence="4" id="KW-1185">Reference proteome</keyword>
<dbReference type="InParanoid" id="A0A0H2R0B4"/>
<evidence type="ECO:0000259" key="2">
    <source>
        <dbReference type="PROSITE" id="PS51184"/>
    </source>
</evidence>
<sequence length="1165" mass="130347">MSPSSSSTEASTEASYQLFISTLTQLKDTSTNITSDSRHASNDDQRVFFLTSTASHIHWYCPSNDWNPQGQGKPALTPSYSEQHTSYPTIATNLRGRVDKFDHELFANMLRAPGERYMSKAAFSGETQPGPGPLAWFHGIQQAVVFDRILWATSVYEAGTDLRPAQRPHGTLDGTTTSIQDVNKIRSAYLSWDNTVREFVRQWGQSTSKNIMSTPGDIPPGSNSYPVNNDANNDDAIGSLYQAGNKADANRHISTVECNFCWAAIGIRLLNHENPNISSLSTLLSDIVHDVDVRKLSDFDILKPLYMAATFTPLVLLGRNLCTHTGSRRISLSALSQLCLTLPQLSNDPIRARVESDCWRIIVDMAFSGHGRYHAIMGNHILAWEAILPSPPSPPSTKFPCQFDVEEWDRTWKHTQAPSVLDKVSIELKDFVMQTSFTPSPSWLSEATETCWPVRLVQNITRQHFQITNKAPSRESQFPGAWSSPAPAPRNTTARVTQTPAQHPSQVSRTSPHAMQAPFAIVLPDPNLQTPPNNTTPEFAEETPACFEMETAELNASDHLGDHGDNDSSPELDSHSSTETPIPLALRRSTRRPVPSVGEASKSVIKPQTALSTRARVKQRHRPVHTIRRAPKRVKFAEEIDGAILEEEEEIDAEETTLFDDEVIKEVYHLRFLPQGNGHLERVRSLDMNIMCPVARPESDRIAWISEQLTAVEWKGLEHDFGILCDLLTRLSDPVPSILRSHIGVLTIPRMAWSRYSAKEKQSLLSLSNVHVVSLRSCPLREGGDTCMNFDKNGKHLCRVFDEHVHPILTGVTDWDSESLSLWLDLDDLRPVHDLTGESDGDNPNVRMHKASLDDFLKERTDRQHVSMPVGDLDDVSRFFSRDDPEFTFKTPWNRHPYAWALAAHGSAVSTTHIDPAGFLTHIRVILGMKIWFVATNAVTPLPRASGFHESDFSWEAVVLRPDDDFYMHPGVPHFVISLNDCLAVGGHFFSSALFSKSLRAIVVEHYFGKDITNTEHLSSGLAFFKATAGYLSLCKLHKTQRPYALPEWHQLASLLVLVIHLDQLDPLLPECSEDLVNPSATWHSTEYFAHDHRIAYWLAIQLGVEVYCAELCVALDKAEADFAELVAKCDQVLENTDRTINIVSVRETIAFHRPSQTGENQQTP</sequence>
<evidence type="ECO:0000313" key="3">
    <source>
        <dbReference type="EMBL" id="KLO05144.1"/>
    </source>
</evidence>